<dbReference type="Proteomes" id="UP001305647">
    <property type="component" value="Unassembled WGS sequence"/>
</dbReference>
<evidence type="ECO:0000313" key="3">
    <source>
        <dbReference type="Proteomes" id="UP001305647"/>
    </source>
</evidence>
<organism evidence="2 3">
    <name type="scientific">Parathielavia hyrcaniae</name>
    <dbReference type="NCBI Taxonomy" id="113614"/>
    <lineage>
        <taxon>Eukaryota</taxon>
        <taxon>Fungi</taxon>
        <taxon>Dikarya</taxon>
        <taxon>Ascomycota</taxon>
        <taxon>Pezizomycotina</taxon>
        <taxon>Sordariomycetes</taxon>
        <taxon>Sordariomycetidae</taxon>
        <taxon>Sordariales</taxon>
        <taxon>Chaetomiaceae</taxon>
        <taxon>Parathielavia</taxon>
    </lineage>
</organism>
<feature type="region of interest" description="Disordered" evidence="1">
    <location>
        <begin position="1"/>
        <end position="29"/>
    </location>
</feature>
<comment type="caution">
    <text evidence="2">The sequence shown here is derived from an EMBL/GenBank/DDBJ whole genome shotgun (WGS) entry which is preliminary data.</text>
</comment>
<dbReference type="AlphaFoldDB" id="A0AAN6PYY4"/>
<gene>
    <name evidence="2" type="ORF">N658DRAFT_101501</name>
</gene>
<protein>
    <submittedName>
        <fullName evidence="2">Uncharacterized protein</fullName>
    </submittedName>
</protein>
<proteinExistence type="predicted"/>
<evidence type="ECO:0000313" key="2">
    <source>
        <dbReference type="EMBL" id="KAK4100373.1"/>
    </source>
</evidence>
<keyword evidence="3" id="KW-1185">Reference proteome</keyword>
<reference evidence="2" key="2">
    <citation type="submission" date="2023-05" db="EMBL/GenBank/DDBJ databases">
        <authorList>
            <consortium name="Lawrence Berkeley National Laboratory"/>
            <person name="Steindorff A."/>
            <person name="Hensen N."/>
            <person name="Bonometti L."/>
            <person name="Westerberg I."/>
            <person name="Brannstrom I.O."/>
            <person name="Guillou S."/>
            <person name="Cros-Aarteil S."/>
            <person name="Calhoun S."/>
            <person name="Haridas S."/>
            <person name="Kuo A."/>
            <person name="Mondo S."/>
            <person name="Pangilinan J."/>
            <person name="Riley R."/>
            <person name="Labutti K."/>
            <person name="Andreopoulos B."/>
            <person name="Lipzen A."/>
            <person name="Chen C."/>
            <person name="Yanf M."/>
            <person name="Daum C."/>
            <person name="Ng V."/>
            <person name="Clum A."/>
            <person name="Ohm R."/>
            <person name="Martin F."/>
            <person name="Silar P."/>
            <person name="Natvig D."/>
            <person name="Lalanne C."/>
            <person name="Gautier V."/>
            <person name="Ament-Velasquez S.L."/>
            <person name="Kruys A."/>
            <person name="Hutchinson M.I."/>
            <person name="Powell A.J."/>
            <person name="Barry K."/>
            <person name="Miller A.N."/>
            <person name="Grigoriev I.V."/>
            <person name="Debuchy R."/>
            <person name="Gladieux P."/>
            <person name="Thoren M.H."/>
            <person name="Johannesson H."/>
        </authorList>
    </citation>
    <scope>NUCLEOTIDE SEQUENCE</scope>
    <source>
        <strain evidence="2">CBS 757.83</strain>
    </source>
</reference>
<sequence>MAPRVSTAASVRLKPGPPPSPHPQSLHNAKVNKTLRLSAALRTPYSNDMSSSSFSKARDVSFPRFSLFGIPLGAGTRPSQMIPTADDDLVSHFFSHSQGREAFSEIPSATVYYHPLCSSQNVAVSTPTTLGVSGISHPPKPWHSSQVIDPPFLAVGRPFNSHFPSVSFRYLALINPSPAPAPQFSSHYHYHTFYPPPLLPRFQSPLSHHPFFTTGAKRKKAKKNKRLGGERRNGNQDRTKADLKLPKPRNLGSTHPTQPTQPSKSLFRPLL</sequence>
<feature type="compositionally biased region" description="Polar residues" evidence="1">
    <location>
        <begin position="251"/>
        <end position="264"/>
    </location>
</feature>
<name>A0AAN6PYY4_9PEZI</name>
<evidence type="ECO:0000256" key="1">
    <source>
        <dbReference type="SAM" id="MobiDB-lite"/>
    </source>
</evidence>
<feature type="region of interest" description="Disordered" evidence="1">
    <location>
        <begin position="209"/>
        <end position="271"/>
    </location>
</feature>
<accession>A0AAN6PYY4</accession>
<feature type="compositionally biased region" description="Basic residues" evidence="1">
    <location>
        <begin position="216"/>
        <end position="226"/>
    </location>
</feature>
<reference evidence="2" key="1">
    <citation type="journal article" date="2023" name="Mol. Phylogenet. Evol.">
        <title>Genome-scale phylogeny and comparative genomics of the fungal order Sordariales.</title>
        <authorList>
            <person name="Hensen N."/>
            <person name="Bonometti L."/>
            <person name="Westerberg I."/>
            <person name="Brannstrom I.O."/>
            <person name="Guillou S."/>
            <person name="Cros-Aarteil S."/>
            <person name="Calhoun S."/>
            <person name="Haridas S."/>
            <person name="Kuo A."/>
            <person name="Mondo S."/>
            <person name="Pangilinan J."/>
            <person name="Riley R."/>
            <person name="LaButti K."/>
            <person name="Andreopoulos B."/>
            <person name="Lipzen A."/>
            <person name="Chen C."/>
            <person name="Yan M."/>
            <person name="Daum C."/>
            <person name="Ng V."/>
            <person name="Clum A."/>
            <person name="Steindorff A."/>
            <person name="Ohm R.A."/>
            <person name="Martin F."/>
            <person name="Silar P."/>
            <person name="Natvig D.O."/>
            <person name="Lalanne C."/>
            <person name="Gautier V."/>
            <person name="Ament-Velasquez S.L."/>
            <person name="Kruys A."/>
            <person name="Hutchinson M.I."/>
            <person name="Powell A.J."/>
            <person name="Barry K."/>
            <person name="Miller A.N."/>
            <person name="Grigoriev I.V."/>
            <person name="Debuchy R."/>
            <person name="Gladieux P."/>
            <person name="Hiltunen Thoren M."/>
            <person name="Johannesson H."/>
        </authorList>
    </citation>
    <scope>NUCLEOTIDE SEQUENCE</scope>
    <source>
        <strain evidence="2">CBS 757.83</strain>
    </source>
</reference>
<dbReference type="EMBL" id="MU863641">
    <property type="protein sequence ID" value="KAK4100373.1"/>
    <property type="molecule type" value="Genomic_DNA"/>
</dbReference>
<feature type="compositionally biased region" description="Basic and acidic residues" evidence="1">
    <location>
        <begin position="227"/>
        <end position="245"/>
    </location>
</feature>